<protein>
    <submittedName>
        <fullName evidence="1">Uncharacterized protein</fullName>
    </submittedName>
</protein>
<evidence type="ECO:0000313" key="1">
    <source>
        <dbReference type="EMBL" id="ASN69298.1"/>
    </source>
</evidence>
<organism evidence="1">
    <name type="scientific">uncultured Caudovirales phage</name>
    <dbReference type="NCBI Taxonomy" id="2100421"/>
    <lineage>
        <taxon>Viruses</taxon>
        <taxon>Duplodnaviria</taxon>
        <taxon>Heunggongvirae</taxon>
        <taxon>Uroviricota</taxon>
        <taxon>Caudoviricetes</taxon>
        <taxon>Peduoviridae</taxon>
        <taxon>Maltschvirus</taxon>
        <taxon>Maltschvirus maltsch</taxon>
    </lineage>
</organism>
<dbReference type="EMBL" id="MF417888">
    <property type="protein sequence ID" value="ASN69298.1"/>
    <property type="molecule type" value="Genomic_DNA"/>
</dbReference>
<reference evidence="1" key="1">
    <citation type="submission" date="2017-06" db="EMBL/GenBank/DDBJ databases">
        <title>Novel phages from South African skin metaviromes.</title>
        <authorList>
            <person name="van Zyl L.J."/>
            <person name="Abrahams Y."/>
            <person name="Stander E.A."/>
            <person name="Kirby B.M."/>
            <person name="Clavaud C."/>
            <person name="Farcet C."/>
            <person name="Breton L."/>
            <person name="Trindade M.I."/>
        </authorList>
    </citation>
    <scope>NUCLEOTIDE SEQUENCE</scope>
</reference>
<gene>
    <name evidence="1" type="ORF">9S3_46</name>
</gene>
<sequence>MDYIEQALEEIEGKLGKELDLKNETYLLQTPSAYIYVGLEEGDDGEMDLKIHVTGGNITYLETDNDMFKDLYVNVDEGEKDKNGDR</sequence>
<name>A0A2H4JAG1_9CAUD</name>
<proteinExistence type="predicted"/>
<accession>A0A2H4JAG1</accession>